<protein>
    <recommendedName>
        <fullName evidence="5">DUF3106 domain-containing protein</fullName>
    </recommendedName>
</protein>
<sequence>MHTVLYLIYALGVMLMLYCFKPLQRMFVFASFAVVLAGCASAPSSSENYYTDSWWHDDFWFYHDHVYPNCCANDDEFKQLVQNWWHTLDPDKQAQIKDKIDGWKDGNEPDVSALKQQFNQKFDALPPEKQQALTEKREAVRQKMTDTQLTTEQKQALQTKWQSRQRPTLQRAPTKPNISRPVVKPNRPVSRPTTRPATRPIIRPNLGGSHLGGRIGGAGRLGGGRR</sequence>
<keyword evidence="4" id="KW-1185">Reference proteome</keyword>
<keyword evidence="2" id="KW-0812">Transmembrane</keyword>
<evidence type="ECO:0000256" key="1">
    <source>
        <dbReference type="SAM" id="MobiDB-lite"/>
    </source>
</evidence>
<dbReference type="RefSeq" id="WP_394607375.1">
    <property type="nucleotide sequence ID" value="NZ_JBIHSN010000002.1"/>
</dbReference>
<accession>A0ABW7ITA1</accession>
<keyword evidence="2" id="KW-1133">Transmembrane helix</keyword>
<dbReference type="Proteomes" id="UP001607151">
    <property type="component" value="Unassembled WGS sequence"/>
</dbReference>
<keyword evidence="2" id="KW-0472">Membrane</keyword>
<organism evidence="3 4">
    <name type="scientific">Vibrio rumoiensis</name>
    <dbReference type="NCBI Taxonomy" id="76258"/>
    <lineage>
        <taxon>Bacteria</taxon>
        <taxon>Pseudomonadati</taxon>
        <taxon>Pseudomonadota</taxon>
        <taxon>Gammaproteobacteria</taxon>
        <taxon>Vibrionales</taxon>
        <taxon>Vibrionaceae</taxon>
        <taxon>Vibrio</taxon>
    </lineage>
</organism>
<feature type="transmembrane region" description="Helical" evidence="2">
    <location>
        <begin position="6"/>
        <end position="23"/>
    </location>
</feature>
<evidence type="ECO:0000313" key="3">
    <source>
        <dbReference type="EMBL" id="MFH0264856.1"/>
    </source>
</evidence>
<proteinExistence type="predicted"/>
<feature type="region of interest" description="Disordered" evidence="1">
    <location>
        <begin position="145"/>
        <end position="226"/>
    </location>
</feature>
<comment type="caution">
    <text evidence="3">The sequence shown here is derived from an EMBL/GenBank/DDBJ whole genome shotgun (WGS) entry which is preliminary data.</text>
</comment>
<evidence type="ECO:0008006" key="5">
    <source>
        <dbReference type="Google" id="ProtNLM"/>
    </source>
</evidence>
<feature type="compositionally biased region" description="Gly residues" evidence="1">
    <location>
        <begin position="209"/>
        <end position="226"/>
    </location>
</feature>
<name>A0ABW7ITA1_9VIBR</name>
<evidence type="ECO:0000313" key="4">
    <source>
        <dbReference type="Proteomes" id="UP001607151"/>
    </source>
</evidence>
<feature type="compositionally biased region" description="Polar residues" evidence="1">
    <location>
        <begin position="145"/>
        <end position="168"/>
    </location>
</feature>
<dbReference type="EMBL" id="JBIHSN010000002">
    <property type="protein sequence ID" value="MFH0264856.1"/>
    <property type="molecule type" value="Genomic_DNA"/>
</dbReference>
<evidence type="ECO:0000256" key="2">
    <source>
        <dbReference type="SAM" id="Phobius"/>
    </source>
</evidence>
<gene>
    <name evidence="3" type="ORF">ACGRQ9_05000</name>
</gene>
<reference evidence="3 4" key="1">
    <citation type="submission" date="2024-10" db="EMBL/GenBank/DDBJ databases">
        <authorList>
            <person name="Yibar A."/>
            <person name="Saticioglu I.B."/>
            <person name="Duman M."/>
            <person name="Ajmi N."/>
            <person name="Gurler F."/>
            <person name="Ay H."/>
            <person name="Onuk E."/>
            <person name="Guler S."/>
            <person name="Romalde J.L."/>
        </authorList>
    </citation>
    <scope>NUCLEOTIDE SEQUENCE [LARGE SCALE GENOMIC DNA]</scope>
    <source>
        <strain evidence="3 4">14-MA-B</strain>
    </source>
</reference>